<dbReference type="STRING" id="593133.SAMN04488006_0446"/>
<sequence length="61" mass="7303">MMSKKYRAMCGFLDQNGYVFHINRIHSKRFELHKNGTIVKVYKQRHSCNKIIAKKYNSLRA</sequence>
<proteinExistence type="predicted"/>
<reference evidence="2" key="1">
    <citation type="submission" date="2016-10" db="EMBL/GenBank/DDBJ databases">
        <authorList>
            <person name="Varghese N."/>
            <person name="Submissions S."/>
        </authorList>
    </citation>
    <scope>NUCLEOTIDE SEQUENCE [LARGE SCALE GENOMIC DNA]</scope>
    <source>
        <strain evidence="2">DSM 24450</strain>
    </source>
</reference>
<accession>A0A1I6NR95</accession>
<dbReference type="AlphaFoldDB" id="A0A1I6NR95"/>
<name>A0A1I6NR95_9FLAO</name>
<keyword evidence="2" id="KW-1185">Reference proteome</keyword>
<evidence type="ECO:0000313" key="1">
    <source>
        <dbReference type="EMBL" id="SFS30506.1"/>
    </source>
</evidence>
<protein>
    <submittedName>
        <fullName evidence="1">Uncharacterized protein</fullName>
    </submittedName>
</protein>
<evidence type="ECO:0000313" key="2">
    <source>
        <dbReference type="Proteomes" id="UP000199312"/>
    </source>
</evidence>
<gene>
    <name evidence="1" type="ORF">SAMN04488006_0446</name>
</gene>
<dbReference type="Proteomes" id="UP000199312">
    <property type="component" value="Unassembled WGS sequence"/>
</dbReference>
<organism evidence="1 2">
    <name type="scientific">Lutibacter maritimus</name>
    <dbReference type="NCBI Taxonomy" id="593133"/>
    <lineage>
        <taxon>Bacteria</taxon>
        <taxon>Pseudomonadati</taxon>
        <taxon>Bacteroidota</taxon>
        <taxon>Flavobacteriia</taxon>
        <taxon>Flavobacteriales</taxon>
        <taxon>Flavobacteriaceae</taxon>
        <taxon>Lutibacter</taxon>
    </lineage>
</organism>
<dbReference type="EMBL" id="FOZP01000001">
    <property type="protein sequence ID" value="SFS30506.1"/>
    <property type="molecule type" value="Genomic_DNA"/>
</dbReference>